<sequence>MYQNGQYQLKDTSKNGTYLVNADINVTGQQIPLQDKEILRIGEYEVLVEVEIESGDIPAIDLAAIDRGPFSQSFATEPDSPFVYTSSPSIFEQQVEKPFPIQELGPGQPFQDSFSPPDVASANVHVIEAQEKDIAEFLKGLDSLSAAPLIDPLASGNNPGATTPALFEVDDTAYADQPVQDINAGTDQQFNAQPQSLTSLTELNENGSSVAPRLKPESTADSAELFSCFLQGAGISDSDFLPESQRRGAMNAAGKLFRNLIEGLMDVLRVRAEMKSEFRVSVTTIRSTENNPLKFNPDVESVLKLMLAPNNPAFIAPDAAVSEAFRDIKYHQMAVTAGIQASLAEILRRFEPEAFEKTLGEGLLFQKKARCWELYCEKYPELKTLAVEEFFGDEFADAYEKQMHLFSRR</sequence>
<dbReference type="Pfam" id="PF20232">
    <property type="entry name" value="T6SS_FHA_C"/>
    <property type="match status" value="1"/>
</dbReference>
<dbReference type="InterPro" id="IPR017735">
    <property type="entry name" value="T6SS_FHA"/>
</dbReference>
<evidence type="ECO:0000313" key="3">
    <source>
        <dbReference type="Proteomes" id="UP000077857"/>
    </source>
</evidence>
<accession>A0A177N9H7</accession>
<protein>
    <recommendedName>
        <fullName evidence="1">Type VI secretion system FHA domain-containing protein</fullName>
    </recommendedName>
</protein>
<organism evidence="2 3">
    <name type="scientific">Methylomonas koyamae</name>
    <dbReference type="NCBI Taxonomy" id="702114"/>
    <lineage>
        <taxon>Bacteria</taxon>
        <taxon>Pseudomonadati</taxon>
        <taxon>Pseudomonadota</taxon>
        <taxon>Gammaproteobacteria</taxon>
        <taxon>Methylococcales</taxon>
        <taxon>Methylococcaceae</taxon>
        <taxon>Methylomonas</taxon>
    </lineage>
</organism>
<name>A0A177N9H7_9GAMM</name>
<gene>
    <name evidence="2" type="ORF">A1507_15815</name>
</gene>
<dbReference type="InterPro" id="IPR046883">
    <property type="entry name" value="T6SS_FHA_C"/>
</dbReference>
<comment type="caution">
    <text evidence="2">The sequence shown here is derived from an EMBL/GenBank/DDBJ whole genome shotgun (WGS) entry which is preliminary data.</text>
</comment>
<dbReference type="SUPFAM" id="SSF49879">
    <property type="entry name" value="SMAD/FHA domain"/>
    <property type="match status" value="1"/>
</dbReference>
<evidence type="ECO:0000313" key="2">
    <source>
        <dbReference type="EMBL" id="OAI14143.1"/>
    </source>
</evidence>
<dbReference type="NCBIfam" id="TIGR03354">
    <property type="entry name" value="VI_FHA"/>
    <property type="match status" value="1"/>
</dbReference>
<dbReference type="Gene3D" id="2.60.200.20">
    <property type="match status" value="1"/>
</dbReference>
<dbReference type="InterPro" id="IPR008984">
    <property type="entry name" value="SMAD_FHA_dom_sf"/>
</dbReference>
<proteinExistence type="predicted"/>
<dbReference type="EMBL" id="LUUJ01000093">
    <property type="protein sequence ID" value="OAI14143.1"/>
    <property type="molecule type" value="Genomic_DNA"/>
</dbReference>
<evidence type="ECO:0000259" key="1">
    <source>
        <dbReference type="Pfam" id="PF20232"/>
    </source>
</evidence>
<dbReference type="Proteomes" id="UP000077857">
    <property type="component" value="Unassembled WGS sequence"/>
</dbReference>
<feature type="domain" description="Type VI secretion system FHA" evidence="1">
    <location>
        <begin position="231"/>
        <end position="402"/>
    </location>
</feature>
<dbReference type="AlphaFoldDB" id="A0A177N9H7"/>
<reference evidence="2 3" key="1">
    <citation type="submission" date="2016-03" db="EMBL/GenBank/DDBJ databases">
        <authorList>
            <person name="Ploux O."/>
        </authorList>
    </citation>
    <scope>NUCLEOTIDE SEQUENCE [LARGE SCALE GENOMIC DNA]</scope>
    <source>
        <strain evidence="2 3">R-45378</strain>
    </source>
</reference>